<dbReference type="SUPFAM" id="SSF50630">
    <property type="entry name" value="Acid proteases"/>
    <property type="match status" value="1"/>
</dbReference>
<organism evidence="2 3">
    <name type="scientific">Nicotiana tabacum</name>
    <name type="common">Common tobacco</name>
    <dbReference type="NCBI Taxonomy" id="4097"/>
    <lineage>
        <taxon>Eukaryota</taxon>
        <taxon>Viridiplantae</taxon>
        <taxon>Streptophyta</taxon>
        <taxon>Embryophyta</taxon>
        <taxon>Tracheophyta</taxon>
        <taxon>Spermatophyta</taxon>
        <taxon>Magnoliopsida</taxon>
        <taxon>eudicotyledons</taxon>
        <taxon>Gunneridae</taxon>
        <taxon>Pentapetalae</taxon>
        <taxon>asterids</taxon>
        <taxon>lamiids</taxon>
        <taxon>Solanales</taxon>
        <taxon>Solanaceae</taxon>
        <taxon>Nicotianoideae</taxon>
        <taxon>Nicotianeae</taxon>
        <taxon>Nicotiana</taxon>
    </lineage>
</organism>
<dbReference type="Pfam" id="PF14543">
    <property type="entry name" value="TAXi_N"/>
    <property type="match status" value="1"/>
</dbReference>
<dbReference type="InterPro" id="IPR032861">
    <property type="entry name" value="TAXi_N"/>
</dbReference>
<dbReference type="InterPro" id="IPR001461">
    <property type="entry name" value="Aspartic_peptidase_A1"/>
</dbReference>
<dbReference type="Gene3D" id="2.40.70.10">
    <property type="entry name" value="Acid Proteases"/>
    <property type="match status" value="2"/>
</dbReference>
<dbReference type="GeneID" id="107770558"/>
<evidence type="ECO:0000256" key="1">
    <source>
        <dbReference type="ARBA" id="ARBA00007447"/>
    </source>
</evidence>
<keyword evidence="2" id="KW-1185">Reference proteome</keyword>
<dbReference type="OrthoDB" id="851873at2759"/>
<reference evidence="3" key="2">
    <citation type="submission" date="2025-08" db="UniProtKB">
        <authorList>
            <consortium name="RefSeq"/>
        </authorList>
    </citation>
    <scope>IDENTIFICATION</scope>
    <source>
        <tissue evidence="3">Leaf</tissue>
    </source>
</reference>
<dbReference type="GO" id="GO:0004190">
    <property type="term" value="F:aspartic-type endopeptidase activity"/>
    <property type="evidence" value="ECO:0007669"/>
    <property type="project" value="InterPro"/>
</dbReference>
<dbReference type="AlphaFoldDB" id="A0A1S3XZJ4"/>
<dbReference type="RefSeq" id="XP_016445366.2">
    <property type="nucleotide sequence ID" value="XM_016589880.2"/>
</dbReference>
<evidence type="ECO:0000313" key="2">
    <source>
        <dbReference type="Proteomes" id="UP000790787"/>
    </source>
</evidence>
<reference evidence="2" key="1">
    <citation type="journal article" date="2014" name="Nat. Commun.">
        <title>The tobacco genome sequence and its comparison with those of tomato and potato.</title>
        <authorList>
            <person name="Sierro N."/>
            <person name="Battey J.N."/>
            <person name="Ouadi S."/>
            <person name="Bakaher N."/>
            <person name="Bovet L."/>
            <person name="Willig A."/>
            <person name="Goepfert S."/>
            <person name="Peitsch M.C."/>
            <person name="Ivanov N.V."/>
        </authorList>
    </citation>
    <scope>NUCLEOTIDE SEQUENCE [LARGE SCALE GENOMIC DNA]</scope>
</reference>
<dbReference type="OMA" id="ICISTDH"/>
<dbReference type="InterPro" id="IPR032799">
    <property type="entry name" value="TAXi_C"/>
</dbReference>
<dbReference type="RefSeq" id="XP_016445366.1">
    <property type="nucleotide sequence ID" value="XM_016589880.1"/>
</dbReference>
<protein>
    <submittedName>
        <fullName evidence="3">Protein ASPARTIC PROTEASE IN GUARD CELL 1-like</fullName>
    </submittedName>
</protein>
<dbReference type="Proteomes" id="UP000790787">
    <property type="component" value="Chromosome 9"/>
</dbReference>
<accession>A0A1S3XZJ4</accession>
<evidence type="ECO:0000313" key="3">
    <source>
        <dbReference type="RefSeq" id="XP_016445366.2"/>
    </source>
</evidence>
<dbReference type="Pfam" id="PF14541">
    <property type="entry name" value="TAXi_C"/>
    <property type="match status" value="1"/>
</dbReference>
<name>A0A1S3XZJ4_TOBAC</name>
<dbReference type="PANTHER" id="PTHR13683">
    <property type="entry name" value="ASPARTYL PROTEASES"/>
    <property type="match status" value="1"/>
</dbReference>
<dbReference type="PROSITE" id="PS51767">
    <property type="entry name" value="PEPTIDASE_A1"/>
    <property type="match status" value="1"/>
</dbReference>
<dbReference type="PANTHER" id="PTHR13683:SF797">
    <property type="entry name" value="ASPARTIC PROTEINASE NEPENTHESIN-2-LIKE"/>
    <property type="match status" value="1"/>
</dbReference>
<comment type="similarity">
    <text evidence="1">Belongs to the peptidase A1 family.</text>
</comment>
<gene>
    <name evidence="3" type="primary">LOC107770558</name>
</gene>
<dbReference type="InterPro" id="IPR033121">
    <property type="entry name" value="PEPTIDASE_A1"/>
</dbReference>
<dbReference type="KEGG" id="nta:107770558"/>
<dbReference type="PaxDb" id="4097-A0A1S3XZJ4"/>
<proteinExistence type="inferred from homology"/>
<sequence>MENPLFLLLLLISILHWNSFASLINEKSYFKINSSSIKQARKAFMSFDISKLQDPPMPSYSFSVYHIDVFEKSKFNDYESMLTHRLAQDHARATYLASKLKYRDTKIKKDPDFQEKYARNLSKNHDQDLKVAPTNYFNGHYVALLLLGSERTRNYLLIDSGSYLVWWQCAPCVPNKCFKPRYNTIYDSTTSKTFTGLDCVENSSICISTDHDFRCALGSKRCFYTQQYITGETTKGFMASDVITFPSDNTQSRIKFGCSIDQKGGTDFSGTFSGILGLSKRVSLTATGGYSLPSQLGSSIFALCLPTAASVHPSFLSFNKAPWIYGTEAKLLKNRLTPHWYYVNLFKIVINDKVVPVDPSWWNGQKETHGVMIDTGTLITRFPHDYYIIFRDVFREEVKDYTMIEGGYGIFDTCYEDDPDGAEVYFPIIKFYFGNYSERQEVLLVDGRVVVSIGGYYCLAFMPWDDKSTLIGTNQLQGIGLTFDTKNNALTFSVDACD</sequence>
<dbReference type="GO" id="GO:0006508">
    <property type="term" value="P:proteolysis"/>
    <property type="evidence" value="ECO:0007669"/>
    <property type="project" value="InterPro"/>
</dbReference>
<dbReference type="STRING" id="4097.A0A1S3XZJ4"/>
<dbReference type="InterPro" id="IPR021109">
    <property type="entry name" value="Peptidase_aspartic_dom_sf"/>
</dbReference>